<feature type="non-terminal residue" evidence="1">
    <location>
        <position position="152"/>
    </location>
</feature>
<protein>
    <submittedName>
        <fullName evidence="1">Lysine--tRNA ligase</fullName>
    </submittedName>
</protein>
<sequence>KCRTLLSDELEYCLAELDARDEQITLLESNLPVAHNLCAGIAASSDLFKQCNEEIESLETLIDEQDNNASKEVNAEVTGRLVNVLNVIQKGIDTFGAVSMHSLADSRVESSFANMSSTTIANSSLYPQQFCSILLESTANASVNGSVLLSPS</sequence>
<proteinExistence type="predicted"/>
<reference evidence="1" key="1">
    <citation type="journal article" date="2014" name="PLoS ONE">
        <title>Transcriptome-Based Identification of ABC Transporters in the Western Tarnished Plant Bug Lygus hesperus.</title>
        <authorList>
            <person name="Hull J.J."/>
            <person name="Chaney K."/>
            <person name="Geib S.M."/>
            <person name="Fabrick J.A."/>
            <person name="Brent C.S."/>
            <person name="Walsh D."/>
            <person name="Lavine L.C."/>
        </authorList>
    </citation>
    <scope>NUCLEOTIDE SEQUENCE</scope>
</reference>
<feature type="non-terminal residue" evidence="1">
    <location>
        <position position="1"/>
    </location>
</feature>
<name>A0A0A9Y0T3_LYGHE</name>
<organism evidence="1">
    <name type="scientific">Lygus hesperus</name>
    <name type="common">Western plant bug</name>
    <dbReference type="NCBI Taxonomy" id="30085"/>
    <lineage>
        <taxon>Eukaryota</taxon>
        <taxon>Metazoa</taxon>
        <taxon>Ecdysozoa</taxon>
        <taxon>Arthropoda</taxon>
        <taxon>Hexapoda</taxon>
        <taxon>Insecta</taxon>
        <taxon>Pterygota</taxon>
        <taxon>Neoptera</taxon>
        <taxon>Paraneoptera</taxon>
        <taxon>Hemiptera</taxon>
        <taxon>Heteroptera</taxon>
        <taxon>Panheteroptera</taxon>
        <taxon>Cimicomorpha</taxon>
        <taxon>Miridae</taxon>
        <taxon>Mirini</taxon>
        <taxon>Lygus</taxon>
    </lineage>
</organism>
<evidence type="ECO:0000313" key="1">
    <source>
        <dbReference type="EMBL" id="JAG25799.1"/>
    </source>
</evidence>
<dbReference type="AlphaFoldDB" id="A0A0A9Y0T3"/>
<dbReference type="EMBL" id="GBHO01017805">
    <property type="protein sequence ID" value="JAG25799.1"/>
    <property type="molecule type" value="Transcribed_RNA"/>
</dbReference>
<reference evidence="1" key="2">
    <citation type="submission" date="2014-07" db="EMBL/GenBank/DDBJ databases">
        <authorList>
            <person name="Hull J."/>
        </authorList>
    </citation>
    <scope>NUCLEOTIDE SEQUENCE</scope>
</reference>
<dbReference type="GO" id="GO:0016874">
    <property type="term" value="F:ligase activity"/>
    <property type="evidence" value="ECO:0007669"/>
    <property type="project" value="UniProtKB-KW"/>
</dbReference>
<gene>
    <name evidence="1" type="primary">lysS_17</name>
    <name evidence="1" type="ORF">CM83_99533</name>
</gene>
<accession>A0A0A9Y0T3</accession>
<keyword evidence="1" id="KW-0436">Ligase</keyword>